<dbReference type="EMBL" id="LXHC01000024">
    <property type="protein sequence ID" value="OAU95215.1"/>
    <property type="molecule type" value="Genomic_DNA"/>
</dbReference>
<dbReference type="AlphaFoldDB" id="A0A198UFU4"/>
<evidence type="ECO:0000256" key="7">
    <source>
        <dbReference type="ARBA" id="ARBA00023306"/>
    </source>
</evidence>
<evidence type="ECO:0000256" key="4">
    <source>
        <dbReference type="ARBA" id="ARBA00023139"/>
    </source>
</evidence>
<dbReference type="Gene3D" id="3.30.1330.60">
    <property type="entry name" value="OmpA-like domain"/>
    <property type="match status" value="1"/>
</dbReference>
<feature type="chain" id="PRO_5008279740" description="Peptidoglycan-associated lipoprotein" evidence="10">
    <location>
        <begin position="24"/>
        <end position="171"/>
    </location>
</feature>
<dbReference type="HAMAP" id="MF_02204">
    <property type="entry name" value="Pal"/>
    <property type="match status" value="1"/>
</dbReference>
<dbReference type="SUPFAM" id="SSF103088">
    <property type="entry name" value="OmpA-like"/>
    <property type="match status" value="1"/>
</dbReference>
<feature type="compositionally biased region" description="Polar residues" evidence="9">
    <location>
        <begin position="154"/>
        <end position="164"/>
    </location>
</feature>
<keyword evidence="2 8" id="KW-0732">Signal</keyword>
<dbReference type="CDD" id="cd07185">
    <property type="entry name" value="OmpA_C-like"/>
    <property type="match status" value="1"/>
</dbReference>
<reference evidence="12 13" key="1">
    <citation type="journal article" date="2016" name="Genome Biol. Evol.">
        <title>Comparative Genomic Analyses of the Moraxella catarrhalis Serosensitive and Seroresistant Lineages Demonstrate Their Independent Evolution.</title>
        <authorList>
            <person name="Earl J.P."/>
            <person name="de Vries S.P."/>
            <person name="Ahmed A."/>
            <person name="Powell E."/>
            <person name="Schultz M.P."/>
            <person name="Hermans P.W."/>
            <person name="Hill D.J."/>
            <person name="Zhou Z."/>
            <person name="Constantinidou C.I."/>
            <person name="Hu F.Z."/>
            <person name="Bootsma H.J."/>
            <person name="Ehrlich G.D."/>
        </authorList>
    </citation>
    <scope>NUCLEOTIDE SEQUENCE [LARGE SCALE GENOMIC DNA]</scope>
    <source>
        <strain evidence="12 13">Z7542</strain>
    </source>
</reference>
<name>A0A198UFU4_MORCA</name>
<evidence type="ECO:0000256" key="2">
    <source>
        <dbReference type="ARBA" id="ARBA00022729"/>
    </source>
</evidence>
<sequence length="171" mass="18051">MSHLKVSLIAAALSALAITTGCASKSTGNVVVAPNAPTGYTGPVYTTAAPLVDNSEAIKAAAANLPSLVHFDFDSDEIKPQAAAILDEQVKFLSANQAVRVLVAGHTDERGSREYNMSLGERRAAAVRSYLLAKGVSQANVEIVSFGEERPMATGSNEEAWSQNRRAELSY</sequence>
<dbReference type="InterPro" id="IPR050330">
    <property type="entry name" value="Bact_OuterMem_StrucFunc"/>
</dbReference>
<dbReference type="RefSeq" id="WP_064610921.1">
    <property type="nucleotide sequence ID" value="NZ_LXHB01000075.1"/>
</dbReference>
<dbReference type="PROSITE" id="PS51257">
    <property type="entry name" value="PROKAR_LIPOPROTEIN"/>
    <property type="match status" value="1"/>
</dbReference>
<dbReference type="InterPro" id="IPR039001">
    <property type="entry name" value="Pal"/>
</dbReference>
<feature type="region of interest" description="Disordered" evidence="9">
    <location>
        <begin position="152"/>
        <end position="171"/>
    </location>
</feature>
<dbReference type="PANTHER" id="PTHR30329">
    <property type="entry name" value="STATOR ELEMENT OF FLAGELLAR MOTOR COMPLEX"/>
    <property type="match status" value="1"/>
</dbReference>
<feature type="signal peptide" evidence="10">
    <location>
        <begin position="1"/>
        <end position="23"/>
    </location>
</feature>
<evidence type="ECO:0000256" key="1">
    <source>
        <dbReference type="ARBA" id="ARBA00022618"/>
    </source>
</evidence>
<evidence type="ECO:0000256" key="6">
    <source>
        <dbReference type="ARBA" id="ARBA00023288"/>
    </source>
</evidence>
<dbReference type="PROSITE" id="PS51123">
    <property type="entry name" value="OMPA_2"/>
    <property type="match status" value="1"/>
</dbReference>
<comment type="caution">
    <text evidence="12">The sequence shown here is derived from an EMBL/GenBank/DDBJ whole genome shotgun (WGS) entry which is preliminary data.</text>
</comment>
<evidence type="ECO:0000313" key="12">
    <source>
        <dbReference type="EMBL" id="OAU95215.1"/>
    </source>
</evidence>
<evidence type="ECO:0000313" key="13">
    <source>
        <dbReference type="Proteomes" id="UP000078228"/>
    </source>
</evidence>
<keyword evidence="1 8" id="KW-0132">Cell division</keyword>
<gene>
    <name evidence="8" type="primary">pal</name>
    <name evidence="12" type="ORF">AO384_1406</name>
</gene>
<comment type="similarity">
    <text evidence="8">Belongs to the Pal lipoprotein family.</text>
</comment>
<keyword evidence="4 8" id="KW-0564">Palmitate</keyword>
<dbReference type="PATRIC" id="fig|480.237.peg.1552"/>
<comment type="subunit">
    <text evidence="8">The Tol-Pal system is composed of five core proteins: the inner membrane proteins TolA, TolQ and TolR, the periplasmic protein TolB and the outer membrane protein Pal. They form a network linking the inner and outer membranes and the peptidoglycan layer.</text>
</comment>
<keyword evidence="6 8" id="KW-0449">Lipoprotein</keyword>
<evidence type="ECO:0000256" key="5">
    <source>
        <dbReference type="ARBA" id="ARBA00023237"/>
    </source>
</evidence>
<keyword evidence="13" id="KW-1185">Reference proteome</keyword>
<protein>
    <recommendedName>
        <fullName evidence="8">Peptidoglycan-associated lipoprotein</fullName>
        <shortName evidence="8">PAL</shortName>
    </recommendedName>
</protein>
<keyword evidence="5 8" id="KW-0998">Cell outer membrane</keyword>
<evidence type="ECO:0000256" key="9">
    <source>
        <dbReference type="SAM" id="MobiDB-lite"/>
    </source>
</evidence>
<dbReference type="InterPro" id="IPR006664">
    <property type="entry name" value="OMP_bac"/>
</dbReference>
<feature type="domain" description="OmpA-like" evidence="11">
    <location>
        <begin position="58"/>
        <end position="171"/>
    </location>
</feature>
<evidence type="ECO:0000256" key="3">
    <source>
        <dbReference type="ARBA" id="ARBA00023136"/>
    </source>
</evidence>
<dbReference type="Proteomes" id="UP000078228">
    <property type="component" value="Unassembled WGS sequence"/>
</dbReference>
<evidence type="ECO:0000256" key="8">
    <source>
        <dbReference type="HAMAP-Rule" id="MF_02204"/>
    </source>
</evidence>
<dbReference type="InterPro" id="IPR006665">
    <property type="entry name" value="OmpA-like"/>
</dbReference>
<dbReference type="GO" id="GO:0051301">
    <property type="term" value="P:cell division"/>
    <property type="evidence" value="ECO:0007669"/>
    <property type="project" value="UniProtKB-UniRule"/>
</dbReference>
<keyword evidence="7 8" id="KW-0131">Cell cycle</keyword>
<evidence type="ECO:0000259" key="11">
    <source>
        <dbReference type="PROSITE" id="PS51123"/>
    </source>
</evidence>
<dbReference type="PROSITE" id="PS01068">
    <property type="entry name" value="OMPA_1"/>
    <property type="match status" value="1"/>
</dbReference>
<dbReference type="Pfam" id="PF00691">
    <property type="entry name" value="OmpA"/>
    <property type="match status" value="1"/>
</dbReference>
<dbReference type="PANTHER" id="PTHR30329:SF21">
    <property type="entry name" value="LIPOPROTEIN YIAD-RELATED"/>
    <property type="match status" value="1"/>
</dbReference>
<accession>A0A198UFU4</accession>
<comment type="function">
    <text evidence="8">Part of the Tol-Pal system, which plays a role in outer membrane invagination during cell division and is important for maintaining outer membrane integrity.</text>
</comment>
<dbReference type="OrthoDB" id="9809164at2"/>
<dbReference type="InterPro" id="IPR006690">
    <property type="entry name" value="OMPA-like_CS"/>
</dbReference>
<dbReference type="NCBIfam" id="TIGR02802">
    <property type="entry name" value="Pal_lipo"/>
    <property type="match status" value="1"/>
</dbReference>
<dbReference type="InterPro" id="IPR014169">
    <property type="entry name" value="Pal_lipo_C"/>
</dbReference>
<evidence type="ECO:0000256" key="10">
    <source>
        <dbReference type="SAM" id="SignalP"/>
    </source>
</evidence>
<dbReference type="PRINTS" id="PR01021">
    <property type="entry name" value="OMPADOMAIN"/>
</dbReference>
<comment type="subcellular location">
    <subcellularLocation>
        <location evidence="8">Cell outer membrane</location>
        <topology evidence="8">Lipid-anchor</topology>
    </subcellularLocation>
</comment>
<organism evidence="12 13">
    <name type="scientific">Moraxella catarrhalis</name>
    <name type="common">Branhamella catarrhalis</name>
    <dbReference type="NCBI Taxonomy" id="480"/>
    <lineage>
        <taxon>Bacteria</taxon>
        <taxon>Pseudomonadati</taxon>
        <taxon>Pseudomonadota</taxon>
        <taxon>Gammaproteobacteria</taxon>
        <taxon>Moraxellales</taxon>
        <taxon>Moraxellaceae</taxon>
        <taxon>Moraxella</taxon>
    </lineage>
</organism>
<dbReference type="GO" id="GO:0009279">
    <property type="term" value="C:cell outer membrane"/>
    <property type="evidence" value="ECO:0007669"/>
    <property type="project" value="UniProtKB-SubCell"/>
</dbReference>
<dbReference type="InterPro" id="IPR036737">
    <property type="entry name" value="OmpA-like_sf"/>
</dbReference>
<keyword evidence="3 8" id="KW-0472">Membrane</keyword>
<proteinExistence type="inferred from homology"/>